<comment type="pathway">
    <text evidence="1 8">One-carbon metabolism; tetrahydrofolate interconversion.</text>
</comment>
<organism evidence="9 10">
    <name type="scientific">Alkalibacterium thalassium</name>
    <dbReference type="NCBI Taxonomy" id="426701"/>
    <lineage>
        <taxon>Bacteria</taxon>
        <taxon>Bacillati</taxon>
        <taxon>Bacillota</taxon>
        <taxon>Bacilli</taxon>
        <taxon>Lactobacillales</taxon>
        <taxon>Carnobacteriaceae</taxon>
        <taxon>Alkalibacterium</taxon>
    </lineage>
</organism>
<evidence type="ECO:0000256" key="5">
    <source>
        <dbReference type="ARBA" id="ARBA00022840"/>
    </source>
</evidence>
<dbReference type="PROSITE" id="PS00722">
    <property type="entry name" value="FTHFS_2"/>
    <property type="match status" value="1"/>
</dbReference>
<dbReference type="FunFam" id="3.10.410.10:FF:000001">
    <property type="entry name" value="Putative formate--tetrahydrofolate ligase"/>
    <property type="match status" value="1"/>
</dbReference>
<dbReference type="Gene3D" id="3.10.410.10">
    <property type="entry name" value="Formyltetrahydrofolate synthetase, domain 3"/>
    <property type="match status" value="1"/>
</dbReference>
<evidence type="ECO:0000256" key="2">
    <source>
        <dbReference type="ARBA" id="ARBA00022563"/>
    </source>
</evidence>
<gene>
    <name evidence="8" type="primary">fhs</name>
    <name evidence="9" type="ORF">SAMN04488098_100833</name>
</gene>
<evidence type="ECO:0000256" key="3">
    <source>
        <dbReference type="ARBA" id="ARBA00022598"/>
    </source>
</evidence>
<comment type="catalytic activity">
    <reaction evidence="6 8">
        <text>(6S)-5,6,7,8-tetrahydrofolate + formate + ATP = (6R)-10-formyltetrahydrofolate + ADP + phosphate</text>
        <dbReference type="Rhea" id="RHEA:20221"/>
        <dbReference type="ChEBI" id="CHEBI:15740"/>
        <dbReference type="ChEBI" id="CHEBI:30616"/>
        <dbReference type="ChEBI" id="CHEBI:43474"/>
        <dbReference type="ChEBI" id="CHEBI:57453"/>
        <dbReference type="ChEBI" id="CHEBI:195366"/>
        <dbReference type="ChEBI" id="CHEBI:456216"/>
        <dbReference type="EC" id="6.3.4.3"/>
    </reaction>
</comment>
<dbReference type="Proteomes" id="UP000199433">
    <property type="component" value="Unassembled WGS sequence"/>
</dbReference>
<dbReference type="GO" id="GO:0035999">
    <property type="term" value="P:tetrahydrofolate interconversion"/>
    <property type="evidence" value="ECO:0007669"/>
    <property type="project" value="UniProtKB-UniRule"/>
</dbReference>
<sequence>MVKSDIEIAQSTDMFPIGDIAQKLGIEDNALEHYGKYKAKVDYSALHNHAGKNGKLILVTAINPTPAGEGKTTTSVGLGDALQKIGKKTAIALREPSLGPVFGIKGGAAGGGYAQVIPMEDINLHFTGDIHAIGAANNLVAAMIDNHIYQGNELNIDPRRVTWRRAMDMNDRQLRSIVSGIGAQTNGMPREDGFDITVASEIMAVLCLSSSMAEMKDKLRNCLIGYTFDNEPVKLGELQAEGAVSALLKDALKPNLVQTLEHTPVFIHGGPFANIAHGCNSMLATKMALAHADYVVTEAGFGADLGAEKFIDIKCRLGNIKPDAVVIVATIRALKMHGGVKKTDLDQENTQALKKGLPNLLKHIENIQETFSLPAVVAINTFPGDTQNELDVLREAIEETGSKVVQSDVWAKGGEGGVELAEEVVRMTEEESDLSYAYELSDPIEEKVEKIVQSVYGGKGTEWSKKAKTMAKRLEKMGYGDLPICMAKTQYSLSDTATALGRPTDFNVNIRDLTVSAGAGFIVVLTGNIMRMPGLPKVPSAVHVDVDDNGKISGLF</sequence>
<accession>A0A1G8Y191</accession>
<protein>
    <recommendedName>
        <fullName evidence="8">Formate--tetrahydrofolate ligase</fullName>
        <ecNumber evidence="8">6.3.4.3</ecNumber>
    </recommendedName>
    <alternativeName>
        <fullName evidence="8">Formyltetrahydrofolate synthetase</fullName>
        <shortName evidence="8">FHS</shortName>
        <shortName evidence="8">FTHFS</shortName>
    </alternativeName>
</protein>
<evidence type="ECO:0000256" key="6">
    <source>
        <dbReference type="ARBA" id="ARBA00049033"/>
    </source>
</evidence>
<evidence type="ECO:0000313" key="10">
    <source>
        <dbReference type="Proteomes" id="UP000199433"/>
    </source>
</evidence>
<evidence type="ECO:0000313" key="9">
    <source>
        <dbReference type="EMBL" id="SDJ96214.1"/>
    </source>
</evidence>
<keyword evidence="10" id="KW-1185">Reference proteome</keyword>
<dbReference type="HAMAP" id="MF_01543">
    <property type="entry name" value="FTHFS"/>
    <property type="match status" value="1"/>
</dbReference>
<dbReference type="Gene3D" id="3.30.1510.10">
    <property type="entry name" value="Domain 2, N(10)-formyltetrahydrofolate synthetase"/>
    <property type="match status" value="1"/>
</dbReference>
<dbReference type="CDD" id="cd00477">
    <property type="entry name" value="FTHFS"/>
    <property type="match status" value="1"/>
</dbReference>
<keyword evidence="4 8" id="KW-0547">Nucleotide-binding</keyword>
<dbReference type="Pfam" id="PF01268">
    <property type="entry name" value="FTHFS"/>
    <property type="match status" value="1"/>
</dbReference>
<dbReference type="GO" id="GO:0005524">
    <property type="term" value="F:ATP binding"/>
    <property type="evidence" value="ECO:0007669"/>
    <property type="project" value="UniProtKB-UniRule"/>
</dbReference>
<dbReference type="InterPro" id="IPR020628">
    <property type="entry name" value="Formate_THF_ligase_CS"/>
</dbReference>
<comment type="similarity">
    <text evidence="7 8">Belongs to the formate--tetrahydrofolate ligase family.</text>
</comment>
<dbReference type="UniPathway" id="UPA00193"/>
<reference evidence="10" key="1">
    <citation type="submission" date="2016-10" db="EMBL/GenBank/DDBJ databases">
        <authorList>
            <person name="Varghese N."/>
            <person name="Submissions S."/>
        </authorList>
    </citation>
    <scope>NUCLEOTIDE SEQUENCE [LARGE SCALE GENOMIC DNA]</scope>
    <source>
        <strain evidence="10">DSM 19181</strain>
    </source>
</reference>
<dbReference type="NCBIfam" id="NF010030">
    <property type="entry name" value="PRK13505.1"/>
    <property type="match status" value="1"/>
</dbReference>
<dbReference type="FunFam" id="3.30.1510.10:FF:000001">
    <property type="entry name" value="Formate--tetrahydrofolate ligase"/>
    <property type="match status" value="1"/>
</dbReference>
<dbReference type="AlphaFoldDB" id="A0A1G8Y191"/>
<keyword evidence="2 8" id="KW-0554">One-carbon metabolism</keyword>
<dbReference type="EC" id="6.3.4.3" evidence="8"/>
<dbReference type="InterPro" id="IPR027417">
    <property type="entry name" value="P-loop_NTPase"/>
</dbReference>
<evidence type="ECO:0000256" key="4">
    <source>
        <dbReference type="ARBA" id="ARBA00022741"/>
    </source>
</evidence>
<dbReference type="SUPFAM" id="SSF52540">
    <property type="entry name" value="P-loop containing nucleoside triphosphate hydrolases"/>
    <property type="match status" value="1"/>
</dbReference>
<name>A0A1G8Y191_9LACT</name>
<evidence type="ECO:0000256" key="1">
    <source>
        <dbReference type="ARBA" id="ARBA00004777"/>
    </source>
</evidence>
<keyword evidence="3 8" id="KW-0436">Ligase</keyword>
<dbReference type="EMBL" id="FNFK01000008">
    <property type="protein sequence ID" value="SDJ96214.1"/>
    <property type="molecule type" value="Genomic_DNA"/>
</dbReference>
<evidence type="ECO:0000256" key="8">
    <source>
        <dbReference type="HAMAP-Rule" id="MF_01543"/>
    </source>
</evidence>
<dbReference type="OrthoDB" id="9761733at2"/>
<dbReference type="RefSeq" id="WP_091265479.1">
    <property type="nucleotide sequence ID" value="NZ_FNFK01000008.1"/>
</dbReference>
<dbReference type="PROSITE" id="PS00721">
    <property type="entry name" value="FTHFS_1"/>
    <property type="match status" value="1"/>
</dbReference>
<dbReference type="STRING" id="426701.SAMN04488098_100833"/>
<keyword evidence="5 8" id="KW-0067">ATP-binding</keyword>
<feature type="binding site" evidence="8">
    <location>
        <begin position="65"/>
        <end position="72"/>
    </location>
    <ligand>
        <name>ATP</name>
        <dbReference type="ChEBI" id="CHEBI:30616"/>
    </ligand>
</feature>
<proteinExistence type="inferred from homology"/>
<dbReference type="InterPro" id="IPR000559">
    <property type="entry name" value="Formate_THF_ligase"/>
</dbReference>
<dbReference type="GO" id="GO:0004329">
    <property type="term" value="F:formate-tetrahydrofolate ligase activity"/>
    <property type="evidence" value="ECO:0007669"/>
    <property type="project" value="UniProtKB-UniRule"/>
</dbReference>
<evidence type="ECO:0000256" key="7">
    <source>
        <dbReference type="ARBA" id="ARBA00061363"/>
    </source>
</evidence>
<dbReference type="Gene3D" id="3.40.50.300">
    <property type="entry name" value="P-loop containing nucleotide triphosphate hydrolases"/>
    <property type="match status" value="1"/>
</dbReference>